<dbReference type="GO" id="GO:0030170">
    <property type="term" value="F:pyridoxal phosphate binding"/>
    <property type="evidence" value="ECO:0007669"/>
    <property type="project" value="InterPro"/>
</dbReference>
<dbReference type="InterPro" id="IPR015421">
    <property type="entry name" value="PyrdxlP-dep_Trfase_major"/>
</dbReference>
<evidence type="ECO:0000256" key="1">
    <source>
        <dbReference type="ARBA" id="ARBA00001933"/>
    </source>
</evidence>
<dbReference type="OrthoDB" id="10254570at2759"/>
<dbReference type="STRING" id="195883.A0A482X270"/>
<keyword evidence="10" id="KW-0443">Lipid metabolism</keyword>
<evidence type="ECO:0000256" key="6">
    <source>
        <dbReference type="ARBA" id="ARBA00022824"/>
    </source>
</evidence>
<evidence type="ECO:0000256" key="4">
    <source>
        <dbReference type="ARBA" id="ARBA00004991"/>
    </source>
</evidence>
<dbReference type="InParanoid" id="A0A482X270"/>
<dbReference type="EMBL" id="QKKF02019433">
    <property type="protein sequence ID" value="RZF39977.1"/>
    <property type="molecule type" value="Genomic_DNA"/>
</dbReference>
<evidence type="ECO:0000256" key="5">
    <source>
        <dbReference type="ARBA" id="ARBA00022692"/>
    </source>
</evidence>
<comment type="caution">
    <text evidence="18">The sequence shown here is derived from an EMBL/GenBank/DDBJ whole genome shotgun (WGS) entry which is preliminary data.</text>
</comment>
<dbReference type="GO" id="GO:0005789">
    <property type="term" value="C:endoplasmic reticulum membrane"/>
    <property type="evidence" value="ECO:0007669"/>
    <property type="project" value="UniProtKB-SubCell"/>
</dbReference>
<evidence type="ECO:0000256" key="3">
    <source>
        <dbReference type="ARBA" id="ARBA00004760"/>
    </source>
</evidence>
<evidence type="ECO:0000256" key="12">
    <source>
        <dbReference type="ARBA" id="ARBA00023239"/>
    </source>
</evidence>
<evidence type="ECO:0000256" key="16">
    <source>
        <dbReference type="PIRSR" id="PIRSR602129-50"/>
    </source>
</evidence>
<evidence type="ECO:0000256" key="13">
    <source>
        <dbReference type="ARBA" id="ARBA00038302"/>
    </source>
</evidence>
<dbReference type="Gene3D" id="6.10.140.2150">
    <property type="match status" value="1"/>
</dbReference>
<dbReference type="AlphaFoldDB" id="A0A482X270"/>
<dbReference type="SUPFAM" id="SSF53383">
    <property type="entry name" value="PLP-dependent transferases"/>
    <property type="match status" value="1"/>
</dbReference>
<dbReference type="Proteomes" id="UP000291343">
    <property type="component" value="Unassembled WGS sequence"/>
</dbReference>
<protein>
    <recommendedName>
        <fullName evidence="14">sphinganine-1-phosphate aldolase</fullName>
        <ecNumber evidence="14">4.1.2.27</ecNumber>
    </recommendedName>
    <alternativeName>
        <fullName evidence="15">Sphingosine-1-phosphate aldolase</fullName>
    </alternativeName>
</protein>
<organism evidence="18 19">
    <name type="scientific">Laodelphax striatellus</name>
    <name type="common">Small brown planthopper</name>
    <name type="synonym">Delphax striatella</name>
    <dbReference type="NCBI Taxonomy" id="195883"/>
    <lineage>
        <taxon>Eukaryota</taxon>
        <taxon>Metazoa</taxon>
        <taxon>Ecdysozoa</taxon>
        <taxon>Arthropoda</taxon>
        <taxon>Hexapoda</taxon>
        <taxon>Insecta</taxon>
        <taxon>Pterygota</taxon>
        <taxon>Neoptera</taxon>
        <taxon>Paraneoptera</taxon>
        <taxon>Hemiptera</taxon>
        <taxon>Auchenorrhyncha</taxon>
        <taxon>Fulgoroidea</taxon>
        <taxon>Delphacidae</taxon>
        <taxon>Criomorphinae</taxon>
        <taxon>Laodelphax</taxon>
    </lineage>
</organism>
<dbReference type="GO" id="GO:0019752">
    <property type="term" value="P:carboxylic acid metabolic process"/>
    <property type="evidence" value="ECO:0007669"/>
    <property type="project" value="InterPro"/>
</dbReference>
<keyword evidence="11" id="KW-0472">Membrane</keyword>
<sequence>MNPFQSGLDTVKLSINGKLSHRQPWEIVLITSTTVLTVRWLWDFIYKDESIYERLQKFVFNMAKKIPAVRRKVESELEAMRTSFNNSNLNRYKGAPFIVDLPSGSKSPDEVLKIFYANMKLGEYDWKNGFVSGTVYCKDNEDIMNTLTEISRVSSYTNPLHIDVFPGVCKMEAEVIKICTKLFHGGPNACGSVTSGGTESILMACKAYRDYGAAVRNISEPQMVVPATAHPAFDKAAAYFKIRIKHVRYDPVTTTVDLRAMEKAITSNTCMLVASAPNYPYGTCDDVVAIAKLGLKYNIPVHVDCCLGGFLTAFMPAAGYTIQPFDFAVPGVTSLSADTHKYGFAPKGSSVVLYSNPKYHKHQFCVATEWPGGVYGSPSVCGSRSGGTIASCWAVMMLYGFDGYVKSTTRIIETSRYIERELRKIDEIFIFGKPMTSVVAFGSNSFHIYSLSEGLIEKGWNLNPLQFPVGIHLCVTDMHTKEGIADRFITDVKESVKEIMKNPPTKPMGKMAVYGMAQSIPDRSIVDDVTRLFITSMYYTPELPQEKK</sequence>
<gene>
    <name evidence="18" type="ORF">LSTR_LSTR002380</name>
</gene>
<comment type="pathway">
    <text evidence="4">Sphingolipid metabolism.</text>
</comment>
<keyword evidence="12 17" id="KW-0456">Lyase</keyword>
<evidence type="ECO:0000256" key="8">
    <source>
        <dbReference type="ARBA" id="ARBA00022919"/>
    </source>
</evidence>
<name>A0A482X270_LAOST</name>
<evidence type="ECO:0000256" key="15">
    <source>
        <dbReference type="ARBA" id="ARBA00042568"/>
    </source>
</evidence>
<evidence type="ECO:0000313" key="19">
    <source>
        <dbReference type="Proteomes" id="UP000291343"/>
    </source>
</evidence>
<dbReference type="InterPro" id="IPR015424">
    <property type="entry name" value="PyrdxlP-dep_Trfase"/>
</dbReference>
<dbReference type="GO" id="GO:0030149">
    <property type="term" value="P:sphingolipid catabolic process"/>
    <property type="evidence" value="ECO:0007669"/>
    <property type="project" value="TreeGrafter"/>
</dbReference>
<keyword evidence="8" id="KW-0746">Sphingolipid metabolism</keyword>
<dbReference type="PANTHER" id="PTHR42735">
    <property type="match status" value="1"/>
</dbReference>
<evidence type="ECO:0000256" key="10">
    <source>
        <dbReference type="ARBA" id="ARBA00023098"/>
    </source>
</evidence>
<accession>A0A482X270</accession>
<keyword evidence="5" id="KW-0812">Transmembrane</keyword>
<dbReference type="FunCoup" id="A0A482X270">
    <property type="interactions" value="1190"/>
</dbReference>
<dbReference type="Gene3D" id="3.40.640.10">
    <property type="entry name" value="Type I PLP-dependent aspartate aminotransferase-like (Major domain)"/>
    <property type="match status" value="1"/>
</dbReference>
<dbReference type="EC" id="4.1.2.27" evidence="14"/>
<keyword evidence="19" id="KW-1185">Reference proteome</keyword>
<evidence type="ECO:0000256" key="2">
    <source>
        <dbReference type="ARBA" id="ARBA00004389"/>
    </source>
</evidence>
<dbReference type="InterPro" id="IPR050477">
    <property type="entry name" value="GrpII_AminoAcid_Decarb"/>
</dbReference>
<reference evidence="18 19" key="1">
    <citation type="journal article" date="2017" name="Gigascience">
        <title>Genome sequence of the small brown planthopper, Laodelphax striatellus.</title>
        <authorList>
            <person name="Zhu J."/>
            <person name="Jiang F."/>
            <person name="Wang X."/>
            <person name="Yang P."/>
            <person name="Bao Y."/>
            <person name="Zhao W."/>
            <person name="Wang W."/>
            <person name="Lu H."/>
            <person name="Wang Q."/>
            <person name="Cui N."/>
            <person name="Li J."/>
            <person name="Chen X."/>
            <person name="Luo L."/>
            <person name="Yu J."/>
            <person name="Kang L."/>
            <person name="Cui F."/>
        </authorList>
    </citation>
    <scope>NUCLEOTIDE SEQUENCE [LARGE SCALE GENOMIC DNA]</scope>
    <source>
        <strain evidence="18">Lst14</strain>
    </source>
</reference>
<evidence type="ECO:0000256" key="7">
    <source>
        <dbReference type="ARBA" id="ARBA00022898"/>
    </source>
</evidence>
<dbReference type="FunFam" id="3.40.640.10:FF:000020">
    <property type="entry name" value="sphingosine-1-phosphate lyase 1"/>
    <property type="match status" value="1"/>
</dbReference>
<comment type="similarity">
    <text evidence="13">Belongs to the group II decarboxylase family. Sphingosine-1-phosphate lyase subfamily.</text>
</comment>
<evidence type="ECO:0000256" key="17">
    <source>
        <dbReference type="RuleBase" id="RU000382"/>
    </source>
</evidence>
<dbReference type="Gene3D" id="3.90.1150.10">
    <property type="entry name" value="Aspartate Aminotransferase, domain 1"/>
    <property type="match status" value="1"/>
</dbReference>
<evidence type="ECO:0000313" key="18">
    <source>
        <dbReference type="EMBL" id="RZF39977.1"/>
    </source>
</evidence>
<dbReference type="InterPro" id="IPR015422">
    <property type="entry name" value="PyrdxlP-dep_Trfase_small"/>
</dbReference>
<dbReference type="SMR" id="A0A482X270"/>
<dbReference type="FunFam" id="6.10.140.2150:FF:000001">
    <property type="entry name" value="Sphingosine-1-phosphate lyase 1"/>
    <property type="match status" value="1"/>
</dbReference>
<dbReference type="PANTHER" id="PTHR42735:SF6">
    <property type="entry name" value="SPHINGOSINE-1-PHOSPHATE LYASE 1"/>
    <property type="match status" value="1"/>
</dbReference>
<proteinExistence type="inferred from homology"/>
<dbReference type="GO" id="GO:0008117">
    <property type="term" value="F:sphinganine-1-phosphate aldolase activity"/>
    <property type="evidence" value="ECO:0007669"/>
    <property type="project" value="UniProtKB-EC"/>
</dbReference>
<comment type="cofactor">
    <cofactor evidence="1 16 17">
        <name>pyridoxal 5'-phosphate</name>
        <dbReference type="ChEBI" id="CHEBI:597326"/>
    </cofactor>
</comment>
<keyword evidence="6" id="KW-0256">Endoplasmic reticulum</keyword>
<comment type="pathway">
    <text evidence="3">Lipid metabolism; sphingolipid metabolism.</text>
</comment>
<dbReference type="Pfam" id="PF00282">
    <property type="entry name" value="Pyridoxal_deC"/>
    <property type="match status" value="1"/>
</dbReference>
<feature type="modified residue" description="N6-(pyridoxal phosphate)lysine" evidence="16">
    <location>
        <position position="341"/>
    </location>
</feature>
<keyword evidence="7 16" id="KW-0663">Pyridoxal phosphate</keyword>
<dbReference type="InterPro" id="IPR002129">
    <property type="entry name" value="PyrdxlP-dep_de-COase"/>
</dbReference>
<evidence type="ECO:0000256" key="11">
    <source>
        <dbReference type="ARBA" id="ARBA00023136"/>
    </source>
</evidence>
<evidence type="ECO:0000256" key="9">
    <source>
        <dbReference type="ARBA" id="ARBA00022989"/>
    </source>
</evidence>
<comment type="subcellular location">
    <subcellularLocation>
        <location evidence="2">Endoplasmic reticulum membrane</location>
        <topology evidence="2">Single-pass membrane protein</topology>
    </subcellularLocation>
</comment>
<evidence type="ECO:0000256" key="14">
    <source>
        <dbReference type="ARBA" id="ARBA00038965"/>
    </source>
</evidence>
<keyword evidence="9" id="KW-1133">Transmembrane helix</keyword>